<accession>A0A0N4UJF7</accession>
<evidence type="ECO:0000313" key="4">
    <source>
        <dbReference type="Proteomes" id="UP000274756"/>
    </source>
</evidence>
<dbReference type="Proteomes" id="UP000274756">
    <property type="component" value="Unassembled WGS sequence"/>
</dbReference>
<proteinExistence type="predicted"/>
<name>A0A0N4UJF7_DRAME</name>
<dbReference type="EMBL" id="UYYG01000040">
    <property type="protein sequence ID" value="VDN52016.1"/>
    <property type="molecule type" value="Genomic_DNA"/>
</dbReference>
<reference evidence="5" key="1">
    <citation type="submission" date="2016-04" db="UniProtKB">
        <authorList>
            <consortium name="WormBaseParasite"/>
        </authorList>
    </citation>
    <scope>IDENTIFICATION</scope>
</reference>
<evidence type="ECO:0000313" key="3">
    <source>
        <dbReference type="Proteomes" id="UP000038040"/>
    </source>
</evidence>
<dbReference type="PANTHER" id="PTHR12484:SF4">
    <property type="entry name" value="A-KINASE ANCHOR PROTEIN 17A"/>
    <property type="match status" value="1"/>
</dbReference>
<evidence type="ECO:0000256" key="1">
    <source>
        <dbReference type="SAM" id="MobiDB-lite"/>
    </source>
</evidence>
<dbReference type="WBParaSite" id="DME_0000779201-mRNA-1">
    <property type="protein sequence ID" value="DME_0000779201-mRNA-1"/>
    <property type="gene ID" value="DME_0000779201"/>
</dbReference>
<gene>
    <name evidence="2" type="ORF">DME_LOCUS1989</name>
</gene>
<protein>
    <submittedName>
        <fullName evidence="5">A-kinase anchor protein 17A</fullName>
    </submittedName>
</protein>
<dbReference type="OrthoDB" id="1918237at2759"/>
<organism evidence="3 5">
    <name type="scientific">Dracunculus medinensis</name>
    <name type="common">Guinea worm</name>
    <dbReference type="NCBI Taxonomy" id="318479"/>
    <lineage>
        <taxon>Eukaryota</taxon>
        <taxon>Metazoa</taxon>
        <taxon>Ecdysozoa</taxon>
        <taxon>Nematoda</taxon>
        <taxon>Chromadorea</taxon>
        <taxon>Rhabditida</taxon>
        <taxon>Spirurina</taxon>
        <taxon>Dracunculoidea</taxon>
        <taxon>Dracunculidae</taxon>
        <taxon>Dracunculus</taxon>
    </lineage>
</organism>
<feature type="region of interest" description="Disordered" evidence="1">
    <location>
        <begin position="320"/>
        <end position="342"/>
    </location>
</feature>
<keyword evidence="4" id="KW-1185">Reference proteome</keyword>
<dbReference type="InterPro" id="IPR056852">
    <property type="entry name" value="AK17A/B"/>
</dbReference>
<dbReference type="PANTHER" id="PTHR12484">
    <property type="entry name" value="B-LYMPHOCYTE ANTIGEN-RELATED"/>
    <property type="match status" value="1"/>
</dbReference>
<sequence length="400" mass="47214">MYLSWHRDMPELSFCLDEMEPFFEPLKLYLKPVVLLNISVSLPRLKQAGQSISNRDLIERIKKAIKPTELTSIRICAYTIDVIRFEVELSNRKALTKVINVLDGHSLKVVGCIEPLKIRAAKAKSSFPTRHDWDDFFRNTNNMDQMKPGERPDTIYLSKLPIDWFKDKKNNTLPSEDLLRQIFEQFGAIRCVDIPACDQYRKRMPPSISGIQNSGFPFAEETMFDVYIQFVEYVSFLRAMNGLRNMKLAKMMDNNVISETMIKVGMVDFDKTKHLADDSIQKRQLYRMQLIQEDQKKQQMKEKKEEDKMIKNLVAEKKEERNKRRLEKKESSHLKERQPECEKINTNTNVNCKTNFETDFMQSLLKEHEQRLRQRVGCFGYFLSLILSFFKNSYLILRKF</sequence>
<dbReference type="STRING" id="318479.A0A0N4UJF7"/>
<dbReference type="Proteomes" id="UP000038040">
    <property type="component" value="Unplaced"/>
</dbReference>
<dbReference type="AlphaFoldDB" id="A0A0N4UJF7"/>
<reference evidence="2 4" key="2">
    <citation type="submission" date="2018-11" db="EMBL/GenBank/DDBJ databases">
        <authorList>
            <consortium name="Pathogen Informatics"/>
        </authorList>
    </citation>
    <scope>NUCLEOTIDE SEQUENCE [LARGE SCALE GENOMIC DNA]</scope>
</reference>
<dbReference type="Pfam" id="PF25015">
    <property type="entry name" value="RBD_AKAP-17A"/>
    <property type="match status" value="1"/>
</dbReference>
<evidence type="ECO:0000313" key="2">
    <source>
        <dbReference type="EMBL" id="VDN52016.1"/>
    </source>
</evidence>
<evidence type="ECO:0000313" key="5">
    <source>
        <dbReference type="WBParaSite" id="DME_0000779201-mRNA-1"/>
    </source>
</evidence>